<evidence type="ECO:0000256" key="2">
    <source>
        <dbReference type="SAM" id="Phobius"/>
    </source>
</evidence>
<accession>A0A1G7SF06</accession>
<feature type="region of interest" description="Disordered" evidence="1">
    <location>
        <begin position="1"/>
        <end position="91"/>
    </location>
</feature>
<dbReference type="Gene3D" id="3.30.1360.200">
    <property type="match status" value="1"/>
</dbReference>
<keyword evidence="5" id="KW-1185">Reference proteome</keyword>
<dbReference type="InterPro" id="IPR008613">
    <property type="entry name" value="Excalibur_Ca-bd_domain"/>
</dbReference>
<protein>
    <submittedName>
        <fullName evidence="4">Excalibur calcium-binding domain-containing protein</fullName>
    </submittedName>
</protein>
<sequence>MEKNSGPAESPGPLPGKAASTVAEGSTPAKRGRRAERTDERAGKRAGKRAEKGGGPAKGAGEAAGAAGAGQQGQPGRESSVPPAPSEPSVPRASRATTVILIVALVLVVVSAGVLGTIAVLMTRNPDLPLGGRPPAPLALPIHFAPVTAVQRAPCPGAQAVLDEAGQNCYLIEKGVDVTAVHRIEAVAEKDGTYAVRIAVGPTSRSRLADLTRDTMDQQIVIVVAQKVISAPKVTQAITEDSLTIDGSFTKEQADALVAKLKGEPAPAGQQPAAPGQPAPGQPAPGQPASGQPAPGQPAPGQPAPGQPAPDQPAPGQPAPGQSNSPSGAGTGTGTADGAGGGTGTGSTPGARTPRTVPTTRGAGRGRAPDKRFGSCKEAIAAGYGPYHKGVHPEYQFYRDVDGDGVVCEPSESR</sequence>
<keyword evidence="2" id="KW-1133">Transmembrane helix</keyword>
<dbReference type="Proteomes" id="UP000198923">
    <property type="component" value="Unassembled WGS sequence"/>
</dbReference>
<reference evidence="4 5" key="1">
    <citation type="submission" date="2016-10" db="EMBL/GenBank/DDBJ databases">
        <authorList>
            <person name="de Groot N.N."/>
        </authorList>
    </citation>
    <scope>NUCLEOTIDE SEQUENCE [LARGE SCALE GENOMIC DNA]</scope>
    <source>
        <strain evidence="4 5">CPCC 201354</strain>
    </source>
</reference>
<evidence type="ECO:0000313" key="5">
    <source>
        <dbReference type="Proteomes" id="UP000198923"/>
    </source>
</evidence>
<feature type="compositionally biased region" description="Pro residues" evidence="1">
    <location>
        <begin position="275"/>
        <end position="286"/>
    </location>
</feature>
<feature type="compositionally biased region" description="Low complexity" evidence="1">
    <location>
        <begin position="265"/>
        <end position="274"/>
    </location>
</feature>
<dbReference type="STRING" id="504805.SAMN05421505_102283"/>
<dbReference type="Pfam" id="PF05901">
    <property type="entry name" value="Excalibur"/>
    <property type="match status" value="1"/>
</dbReference>
<feature type="domain" description="Excalibur calcium-binding" evidence="3">
    <location>
        <begin position="372"/>
        <end position="409"/>
    </location>
</feature>
<dbReference type="AlphaFoldDB" id="A0A1G7SF06"/>
<feature type="region of interest" description="Disordered" evidence="1">
    <location>
        <begin position="264"/>
        <end position="374"/>
    </location>
</feature>
<feature type="compositionally biased region" description="Gly residues" evidence="1">
    <location>
        <begin position="329"/>
        <end position="347"/>
    </location>
</feature>
<keyword evidence="2" id="KW-0472">Membrane</keyword>
<organism evidence="4 5">
    <name type="scientific">Sinosporangium album</name>
    <dbReference type="NCBI Taxonomy" id="504805"/>
    <lineage>
        <taxon>Bacteria</taxon>
        <taxon>Bacillati</taxon>
        <taxon>Actinomycetota</taxon>
        <taxon>Actinomycetes</taxon>
        <taxon>Streptosporangiales</taxon>
        <taxon>Streptosporangiaceae</taxon>
        <taxon>Sinosporangium</taxon>
    </lineage>
</organism>
<feature type="compositionally biased region" description="Low complexity" evidence="1">
    <location>
        <begin position="319"/>
        <end position="328"/>
    </location>
</feature>
<feature type="transmembrane region" description="Helical" evidence="2">
    <location>
        <begin position="99"/>
        <end position="122"/>
    </location>
</feature>
<dbReference type="RefSeq" id="WP_218125589.1">
    <property type="nucleotide sequence ID" value="NZ_FNCN01000002.1"/>
</dbReference>
<dbReference type="EMBL" id="FNCN01000002">
    <property type="protein sequence ID" value="SDG21598.1"/>
    <property type="molecule type" value="Genomic_DNA"/>
</dbReference>
<feature type="compositionally biased region" description="Pro residues" evidence="1">
    <location>
        <begin position="295"/>
        <end position="318"/>
    </location>
</feature>
<gene>
    <name evidence="4" type="ORF">SAMN05421505_102283</name>
</gene>
<name>A0A1G7SF06_9ACTN</name>
<keyword evidence="2" id="KW-0812">Transmembrane</keyword>
<dbReference type="Pfam" id="PF22599">
    <property type="entry name" value="SecDF_P1_head"/>
    <property type="match status" value="1"/>
</dbReference>
<evidence type="ECO:0000313" key="4">
    <source>
        <dbReference type="EMBL" id="SDG21598.1"/>
    </source>
</evidence>
<proteinExistence type="predicted"/>
<evidence type="ECO:0000256" key="1">
    <source>
        <dbReference type="SAM" id="MobiDB-lite"/>
    </source>
</evidence>
<dbReference type="InterPro" id="IPR054384">
    <property type="entry name" value="SecDF_P1_head"/>
</dbReference>
<evidence type="ECO:0000259" key="3">
    <source>
        <dbReference type="SMART" id="SM00894"/>
    </source>
</evidence>
<feature type="compositionally biased region" description="Basic and acidic residues" evidence="1">
    <location>
        <begin position="35"/>
        <end position="52"/>
    </location>
</feature>
<dbReference type="SMART" id="SM00894">
    <property type="entry name" value="Excalibur"/>
    <property type="match status" value="1"/>
</dbReference>